<keyword evidence="3" id="KW-1185">Reference proteome</keyword>
<proteinExistence type="predicted"/>
<dbReference type="KEGG" id="camu:CA2015_2936"/>
<name>A0A0H4PD19_9BACT</name>
<keyword evidence="1" id="KW-1133">Transmembrane helix</keyword>
<feature type="transmembrane region" description="Helical" evidence="1">
    <location>
        <begin position="82"/>
        <end position="103"/>
    </location>
</feature>
<protein>
    <submittedName>
        <fullName evidence="2">Uncharacterized protein</fullName>
    </submittedName>
</protein>
<dbReference type="Proteomes" id="UP000036520">
    <property type="component" value="Chromosome"/>
</dbReference>
<keyword evidence="1" id="KW-0812">Transmembrane</keyword>
<feature type="transmembrane region" description="Helical" evidence="1">
    <location>
        <begin position="45"/>
        <end position="70"/>
    </location>
</feature>
<accession>A0A0H4PD19</accession>
<dbReference type="AlphaFoldDB" id="A0A0H4PD19"/>
<organism evidence="2 3">
    <name type="scientific">Cyclobacterium amurskyense</name>
    <dbReference type="NCBI Taxonomy" id="320787"/>
    <lineage>
        <taxon>Bacteria</taxon>
        <taxon>Pseudomonadati</taxon>
        <taxon>Bacteroidota</taxon>
        <taxon>Cytophagia</taxon>
        <taxon>Cytophagales</taxon>
        <taxon>Cyclobacteriaceae</taxon>
        <taxon>Cyclobacterium</taxon>
    </lineage>
</organism>
<dbReference type="EMBL" id="CP012040">
    <property type="protein sequence ID" value="AKP52341.1"/>
    <property type="molecule type" value="Genomic_DNA"/>
</dbReference>
<sequence>MGRLLIGLINLTASIITILNVYLAIPSVFKNFELSYIMEITERNFALKFGFILFFQFCIGFFHSSILLQLNRLTSIFLRNAYSLFILLLVGWLTIFNVTEILYSNKELISSLQYFGLLFFLIICYLIHSIILLMSQDAVRNSKSTDNWAIFLGILLLVLYMVYWING</sequence>
<feature type="transmembrane region" description="Helical" evidence="1">
    <location>
        <begin position="147"/>
        <end position="165"/>
    </location>
</feature>
<evidence type="ECO:0000256" key="1">
    <source>
        <dbReference type="SAM" id="Phobius"/>
    </source>
</evidence>
<evidence type="ECO:0000313" key="3">
    <source>
        <dbReference type="Proteomes" id="UP000036520"/>
    </source>
</evidence>
<feature type="transmembrane region" description="Helical" evidence="1">
    <location>
        <begin position="115"/>
        <end position="135"/>
    </location>
</feature>
<evidence type="ECO:0000313" key="2">
    <source>
        <dbReference type="EMBL" id="AKP52341.1"/>
    </source>
</evidence>
<keyword evidence="1" id="KW-0472">Membrane</keyword>
<reference evidence="2 3" key="1">
    <citation type="submission" date="2015-07" db="EMBL/GenBank/DDBJ databases">
        <authorList>
            <person name="Kim K.M."/>
        </authorList>
    </citation>
    <scope>NUCLEOTIDE SEQUENCE [LARGE SCALE GENOMIC DNA]</scope>
    <source>
        <strain evidence="2 3">KCTC 12363</strain>
    </source>
</reference>
<gene>
    <name evidence="2" type="ORF">CA2015_2936</name>
</gene>
<feature type="transmembrane region" description="Helical" evidence="1">
    <location>
        <begin position="7"/>
        <end position="25"/>
    </location>
</feature>